<evidence type="ECO:0000256" key="1">
    <source>
        <dbReference type="SAM" id="Phobius"/>
    </source>
</evidence>
<keyword evidence="4" id="KW-1185">Reference proteome</keyword>
<protein>
    <submittedName>
        <fullName evidence="3">DUF2892 domain-containing protein</fullName>
    </submittedName>
</protein>
<evidence type="ECO:0000259" key="2">
    <source>
        <dbReference type="Pfam" id="PF11127"/>
    </source>
</evidence>
<comment type="caution">
    <text evidence="3">The sequence shown here is derived from an EMBL/GenBank/DDBJ whole genome shotgun (WGS) entry which is preliminary data.</text>
</comment>
<dbReference type="Proteomes" id="UP000787472">
    <property type="component" value="Unassembled WGS sequence"/>
</dbReference>
<reference evidence="3" key="1">
    <citation type="submission" date="2020-03" db="EMBL/GenBank/DDBJ databases">
        <authorList>
            <person name="Guo F."/>
        </authorList>
    </citation>
    <scope>NUCLEOTIDE SEQUENCE</scope>
    <source>
        <strain evidence="3">JCM 30134</strain>
    </source>
</reference>
<keyword evidence="1" id="KW-0472">Membrane</keyword>
<dbReference type="EMBL" id="JAAONZ010000005">
    <property type="protein sequence ID" value="NHO65745.1"/>
    <property type="molecule type" value="Genomic_DNA"/>
</dbReference>
<sequence>MKTNVGTIDRTIRVVVGLILLALVVVGPKTLWGLIGLVPLLTGLVGFCPLYRLIGLNTCPLDKP</sequence>
<keyword evidence="1" id="KW-0812">Transmembrane</keyword>
<feature type="transmembrane region" description="Helical" evidence="1">
    <location>
        <begin position="34"/>
        <end position="54"/>
    </location>
</feature>
<feature type="transmembrane region" description="Helical" evidence="1">
    <location>
        <begin position="12"/>
        <end position="28"/>
    </location>
</feature>
<organism evidence="3 4">
    <name type="scientific">Pseudomaricurvus hydrocarbonicus</name>
    <dbReference type="NCBI Taxonomy" id="1470433"/>
    <lineage>
        <taxon>Bacteria</taxon>
        <taxon>Pseudomonadati</taxon>
        <taxon>Pseudomonadota</taxon>
        <taxon>Gammaproteobacteria</taxon>
        <taxon>Cellvibrionales</taxon>
        <taxon>Cellvibrionaceae</taxon>
        <taxon>Pseudomaricurvus</taxon>
    </lineage>
</organism>
<name>A0A9E5JWD4_9GAMM</name>
<evidence type="ECO:0000313" key="4">
    <source>
        <dbReference type="Proteomes" id="UP000787472"/>
    </source>
</evidence>
<accession>A0A9E5JWD4</accession>
<evidence type="ECO:0000313" key="3">
    <source>
        <dbReference type="EMBL" id="NHO65745.1"/>
    </source>
</evidence>
<keyword evidence="1" id="KW-1133">Transmembrane helix</keyword>
<gene>
    <name evidence="3" type="ORF">G8770_09350</name>
</gene>
<feature type="domain" description="Inner membrane protein YgaP-like transmembrane" evidence="2">
    <location>
        <begin position="1"/>
        <end position="61"/>
    </location>
</feature>
<proteinExistence type="predicted"/>
<dbReference type="InterPro" id="IPR021309">
    <property type="entry name" value="YgaP-like_TM"/>
</dbReference>
<dbReference type="Pfam" id="PF11127">
    <property type="entry name" value="YgaP-like_TM"/>
    <property type="match status" value="1"/>
</dbReference>
<dbReference type="RefSeq" id="WP_167185238.1">
    <property type="nucleotide sequence ID" value="NZ_JAAONZ010000005.1"/>
</dbReference>
<dbReference type="AlphaFoldDB" id="A0A9E5JWD4"/>